<organism evidence="1 2">
    <name type="scientific">Botrytis porri</name>
    <dbReference type="NCBI Taxonomy" id="87229"/>
    <lineage>
        <taxon>Eukaryota</taxon>
        <taxon>Fungi</taxon>
        <taxon>Dikarya</taxon>
        <taxon>Ascomycota</taxon>
        <taxon>Pezizomycotina</taxon>
        <taxon>Leotiomycetes</taxon>
        <taxon>Helotiales</taxon>
        <taxon>Sclerotiniaceae</taxon>
        <taxon>Botrytis</taxon>
    </lineage>
</organism>
<gene>
    <name evidence="1" type="ORF">BPOR_0513g00100</name>
</gene>
<comment type="caution">
    <text evidence="1">The sequence shown here is derived from an EMBL/GenBank/DDBJ whole genome shotgun (WGS) entry which is preliminary data.</text>
</comment>
<dbReference type="Proteomes" id="UP000297280">
    <property type="component" value="Unassembled WGS sequence"/>
</dbReference>
<evidence type="ECO:0000313" key="2">
    <source>
        <dbReference type="Proteomes" id="UP000297280"/>
    </source>
</evidence>
<protein>
    <submittedName>
        <fullName evidence="1">Uncharacterized protein</fullName>
    </submittedName>
</protein>
<reference evidence="1 2" key="1">
    <citation type="submission" date="2017-12" db="EMBL/GenBank/DDBJ databases">
        <title>Comparative genomics of Botrytis spp.</title>
        <authorList>
            <person name="Valero-Jimenez C.A."/>
            <person name="Tapia P."/>
            <person name="Veloso J."/>
            <person name="Silva-Moreno E."/>
            <person name="Staats M."/>
            <person name="Valdes J.H."/>
            <person name="Van Kan J.A.L."/>
        </authorList>
    </citation>
    <scope>NUCLEOTIDE SEQUENCE [LARGE SCALE GENOMIC DNA]</scope>
    <source>
        <strain evidence="1 2">MUCL3349</strain>
    </source>
</reference>
<accession>A0A4Z1KEB0</accession>
<dbReference type="EMBL" id="PQXO01000512">
    <property type="protein sequence ID" value="TGO84371.1"/>
    <property type="molecule type" value="Genomic_DNA"/>
</dbReference>
<name>A0A4Z1KEB0_9HELO</name>
<evidence type="ECO:0000313" key="1">
    <source>
        <dbReference type="EMBL" id="TGO84371.1"/>
    </source>
</evidence>
<dbReference type="AlphaFoldDB" id="A0A4Z1KEB0"/>
<proteinExistence type="predicted"/>
<sequence length="85" mass="9704">MASDDQITRYPSNIREKNIAIRTRDREATVRHSVKRVHKKDSVAANCFFNEVEGRVTWGECDQSFIIILGLMPQHLAAFIGCGFH</sequence>
<keyword evidence="2" id="KW-1185">Reference proteome</keyword>